<name>G7YTV2_CLOSI</name>
<keyword evidence="2" id="KW-1185">Reference proteome</keyword>
<dbReference type="Proteomes" id="UP000008909">
    <property type="component" value="Unassembled WGS sequence"/>
</dbReference>
<reference evidence="1" key="1">
    <citation type="journal article" date="2011" name="Genome Biol.">
        <title>The draft genome of the carcinogenic human liver fluke Clonorchis sinensis.</title>
        <authorList>
            <person name="Wang X."/>
            <person name="Chen W."/>
            <person name="Huang Y."/>
            <person name="Sun J."/>
            <person name="Men J."/>
            <person name="Liu H."/>
            <person name="Luo F."/>
            <person name="Guo L."/>
            <person name="Lv X."/>
            <person name="Deng C."/>
            <person name="Zhou C."/>
            <person name="Fan Y."/>
            <person name="Li X."/>
            <person name="Huang L."/>
            <person name="Hu Y."/>
            <person name="Liang C."/>
            <person name="Hu X."/>
            <person name="Xu J."/>
            <person name="Yu X."/>
        </authorList>
    </citation>
    <scope>NUCLEOTIDE SEQUENCE [LARGE SCALE GENOMIC DNA]</scope>
    <source>
        <strain evidence="1">Henan</strain>
    </source>
</reference>
<dbReference type="AlphaFoldDB" id="G7YTV2"/>
<evidence type="ECO:0000313" key="2">
    <source>
        <dbReference type="Proteomes" id="UP000008909"/>
    </source>
</evidence>
<organism evidence="1 2">
    <name type="scientific">Clonorchis sinensis</name>
    <name type="common">Chinese liver fluke</name>
    <dbReference type="NCBI Taxonomy" id="79923"/>
    <lineage>
        <taxon>Eukaryota</taxon>
        <taxon>Metazoa</taxon>
        <taxon>Spiralia</taxon>
        <taxon>Lophotrochozoa</taxon>
        <taxon>Platyhelminthes</taxon>
        <taxon>Trematoda</taxon>
        <taxon>Digenea</taxon>
        <taxon>Opisthorchiida</taxon>
        <taxon>Opisthorchiata</taxon>
        <taxon>Opisthorchiidae</taxon>
        <taxon>Clonorchis</taxon>
    </lineage>
</organism>
<proteinExistence type="predicted"/>
<gene>
    <name evidence="1" type="ORF">CLF_110759</name>
</gene>
<protein>
    <submittedName>
        <fullName evidence="1">Uncharacterized protein</fullName>
    </submittedName>
</protein>
<evidence type="ECO:0000313" key="1">
    <source>
        <dbReference type="EMBL" id="GAA56382.1"/>
    </source>
</evidence>
<reference key="2">
    <citation type="submission" date="2011-10" db="EMBL/GenBank/DDBJ databases">
        <title>The genome and transcriptome sequence of Clonorchis sinensis provide insights into the carcinogenic liver fluke.</title>
        <authorList>
            <person name="Wang X."/>
            <person name="Huang Y."/>
            <person name="Chen W."/>
            <person name="Liu H."/>
            <person name="Guo L."/>
            <person name="Chen Y."/>
            <person name="Luo F."/>
            <person name="Zhou W."/>
            <person name="Sun J."/>
            <person name="Mao Q."/>
            <person name="Liang P."/>
            <person name="Zhou C."/>
            <person name="Tian Y."/>
            <person name="Men J."/>
            <person name="Lv X."/>
            <person name="Huang L."/>
            <person name="Zhou J."/>
            <person name="Hu Y."/>
            <person name="Li R."/>
            <person name="Zhang F."/>
            <person name="Lei H."/>
            <person name="Li X."/>
            <person name="Hu X."/>
            <person name="Liang C."/>
            <person name="Xu J."/>
            <person name="Wu Z."/>
            <person name="Yu X."/>
        </authorList>
    </citation>
    <scope>NUCLEOTIDE SEQUENCE</scope>
    <source>
        <strain>Henan</strain>
    </source>
</reference>
<dbReference type="EMBL" id="DF144238">
    <property type="protein sequence ID" value="GAA56382.1"/>
    <property type="molecule type" value="Genomic_DNA"/>
</dbReference>
<accession>G7YTV2</accession>
<sequence length="98" mass="11188">MWCSPGDGQQERLSLKSHALRLMFKQTKGLIWMTFVKWKTSSSCIAVTLTVYMVVLGGRLCRCTGCFQLPSNSPSRRWYLPRSCGSQFYAGRLTNKPF</sequence>